<evidence type="ECO:0000256" key="4">
    <source>
        <dbReference type="ARBA" id="ARBA00022970"/>
    </source>
</evidence>
<evidence type="ECO:0000256" key="5">
    <source>
        <dbReference type="SAM" id="SignalP"/>
    </source>
</evidence>
<dbReference type="Pfam" id="PF13458">
    <property type="entry name" value="Peripla_BP_6"/>
    <property type="match status" value="1"/>
</dbReference>
<keyword evidence="2" id="KW-0813">Transport</keyword>
<dbReference type="InterPro" id="IPR051010">
    <property type="entry name" value="BCAA_transport"/>
</dbReference>
<dbReference type="InterPro" id="IPR000709">
    <property type="entry name" value="Leu_Ile_Val-bd"/>
</dbReference>
<evidence type="ECO:0000259" key="6">
    <source>
        <dbReference type="Pfam" id="PF13458"/>
    </source>
</evidence>
<proteinExistence type="inferred from homology"/>
<protein>
    <submittedName>
        <fullName evidence="7">Amino acid/amide ABC transporter substrate-binding protein, HAAT family</fullName>
    </submittedName>
</protein>
<feature type="signal peptide" evidence="5">
    <location>
        <begin position="1"/>
        <end position="21"/>
    </location>
</feature>
<keyword evidence="4" id="KW-0029">Amino-acid transport</keyword>
<dbReference type="SUPFAM" id="SSF53822">
    <property type="entry name" value="Periplasmic binding protein-like I"/>
    <property type="match status" value="1"/>
</dbReference>
<dbReference type="PRINTS" id="PR00337">
    <property type="entry name" value="LEUILEVALBP"/>
</dbReference>
<evidence type="ECO:0000256" key="2">
    <source>
        <dbReference type="ARBA" id="ARBA00022448"/>
    </source>
</evidence>
<dbReference type="GO" id="GO:0006865">
    <property type="term" value="P:amino acid transport"/>
    <property type="evidence" value="ECO:0007669"/>
    <property type="project" value="UniProtKB-KW"/>
</dbReference>
<dbReference type="Gene3D" id="3.40.50.2300">
    <property type="match status" value="2"/>
</dbReference>
<dbReference type="PANTHER" id="PTHR30483">
    <property type="entry name" value="LEUCINE-SPECIFIC-BINDING PROTEIN"/>
    <property type="match status" value="1"/>
</dbReference>
<sequence>MKALRMAAVCLTALGLTMAHAAPALTDEILIGELHPLTGPASFYGIPESRGIQLAVEEINAAGGVRVGDQSQMLRLMTEDDHSTPTAGVAALKKLRAADVRFIIGPLGSGVAPALFPIIDRDSGVTQIVDGTIAEGVTNGRNIFRNQAAVSQYDLAVADLFRSKKYASVAMMTDRFHAGFMGTQPALSETLKSLNATVAAEEYYKLGDTDFSAAMTKLVSLQPEVLLIRGYPAEGALITRQARQLGYEGQVVWEMVSPPSTVLKNISATEMEGVYNCIPPTTEDYIALGQDKALAFDKAYQAKFGTTPGELSTLSYDAVYILKAAFEKAGSTENEAVNAALAAMRPEDVPQLISGYVAHQDGRLFDDVGQVNLRGAVSIWQGEGWVPVPDLAG</sequence>
<dbReference type="AlphaFoldDB" id="A0A521FBU2"/>
<name>A0A521FBU2_9RHOB</name>
<comment type="similarity">
    <text evidence="1">Belongs to the leucine-binding protein family.</text>
</comment>
<dbReference type="InterPro" id="IPR028082">
    <property type="entry name" value="Peripla_BP_I"/>
</dbReference>
<evidence type="ECO:0000256" key="1">
    <source>
        <dbReference type="ARBA" id="ARBA00010062"/>
    </source>
</evidence>
<organism evidence="7 8">
    <name type="scientific">Paracoccus laeviglucosivorans</name>
    <dbReference type="NCBI Taxonomy" id="1197861"/>
    <lineage>
        <taxon>Bacteria</taxon>
        <taxon>Pseudomonadati</taxon>
        <taxon>Pseudomonadota</taxon>
        <taxon>Alphaproteobacteria</taxon>
        <taxon>Rhodobacterales</taxon>
        <taxon>Paracoccaceae</taxon>
        <taxon>Paracoccus</taxon>
    </lineage>
</organism>
<accession>A0A521FBU2</accession>
<dbReference type="InterPro" id="IPR028081">
    <property type="entry name" value="Leu-bd"/>
</dbReference>
<feature type="domain" description="Leucine-binding protein" evidence="6">
    <location>
        <begin position="29"/>
        <end position="350"/>
    </location>
</feature>
<keyword evidence="8" id="KW-1185">Reference proteome</keyword>
<evidence type="ECO:0000256" key="3">
    <source>
        <dbReference type="ARBA" id="ARBA00022729"/>
    </source>
</evidence>
<dbReference type="Proteomes" id="UP000319014">
    <property type="component" value="Unassembled WGS sequence"/>
</dbReference>
<keyword evidence="3 5" id="KW-0732">Signal</keyword>
<dbReference type="EMBL" id="FXTK01000020">
    <property type="protein sequence ID" value="SMO93635.1"/>
    <property type="molecule type" value="Genomic_DNA"/>
</dbReference>
<gene>
    <name evidence="7" type="ORF">SAMN06265221_12019</name>
</gene>
<feature type="chain" id="PRO_5022083220" evidence="5">
    <location>
        <begin position="22"/>
        <end position="393"/>
    </location>
</feature>
<evidence type="ECO:0000313" key="7">
    <source>
        <dbReference type="EMBL" id="SMO93635.1"/>
    </source>
</evidence>
<reference evidence="7 8" key="1">
    <citation type="submission" date="2017-05" db="EMBL/GenBank/DDBJ databases">
        <authorList>
            <person name="Varghese N."/>
            <person name="Submissions S."/>
        </authorList>
    </citation>
    <scope>NUCLEOTIDE SEQUENCE [LARGE SCALE GENOMIC DNA]</scope>
    <source>
        <strain evidence="7 8">DSM 100094</strain>
    </source>
</reference>
<dbReference type="RefSeq" id="WP_246098783.1">
    <property type="nucleotide sequence ID" value="NZ_FXTK01000020.1"/>
</dbReference>
<evidence type="ECO:0000313" key="8">
    <source>
        <dbReference type="Proteomes" id="UP000319014"/>
    </source>
</evidence>
<dbReference type="PANTHER" id="PTHR30483:SF6">
    <property type="entry name" value="PERIPLASMIC BINDING PROTEIN OF ABC TRANSPORTER FOR NATURAL AMINO ACIDS"/>
    <property type="match status" value="1"/>
</dbReference>